<dbReference type="InterPro" id="IPR002347">
    <property type="entry name" value="SDR_fam"/>
</dbReference>
<evidence type="ECO:0000259" key="5">
    <source>
        <dbReference type="PROSITE" id="PS50127"/>
    </source>
</evidence>
<dbReference type="SMART" id="SM00212">
    <property type="entry name" value="UBCc"/>
    <property type="match status" value="1"/>
</dbReference>
<evidence type="ECO:0000256" key="3">
    <source>
        <dbReference type="SAM" id="Coils"/>
    </source>
</evidence>
<dbReference type="Gene3D" id="3.10.110.10">
    <property type="entry name" value="Ubiquitin Conjugating Enzyme"/>
    <property type="match status" value="1"/>
</dbReference>
<organism evidence="6 7">
    <name type="scientific">Vermiconidia calcicola</name>
    <dbReference type="NCBI Taxonomy" id="1690605"/>
    <lineage>
        <taxon>Eukaryota</taxon>
        <taxon>Fungi</taxon>
        <taxon>Dikarya</taxon>
        <taxon>Ascomycota</taxon>
        <taxon>Pezizomycotina</taxon>
        <taxon>Dothideomycetes</taxon>
        <taxon>Dothideomycetidae</taxon>
        <taxon>Mycosphaerellales</taxon>
        <taxon>Extremaceae</taxon>
        <taxon>Vermiconidia</taxon>
    </lineage>
</organism>
<dbReference type="PANTHER" id="PTHR46116:SF15">
    <property type="entry name" value="(E3-INDEPENDENT) E2 UBIQUITIN-CONJUGATING ENZYME"/>
    <property type="match status" value="1"/>
</dbReference>
<evidence type="ECO:0000256" key="4">
    <source>
        <dbReference type="SAM" id="MobiDB-lite"/>
    </source>
</evidence>
<evidence type="ECO:0000256" key="2">
    <source>
        <dbReference type="ARBA" id="ARBA00022786"/>
    </source>
</evidence>
<dbReference type="SUPFAM" id="SSF51735">
    <property type="entry name" value="NAD(P)-binding Rossmann-fold domains"/>
    <property type="match status" value="1"/>
</dbReference>
<dbReference type="Pfam" id="PF00106">
    <property type="entry name" value="adh_short"/>
    <property type="match status" value="1"/>
</dbReference>
<evidence type="ECO:0000256" key="1">
    <source>
        <dbReference type="ARBA" id="ARBA00022679"/>
    </source>
</evidence>
<feature type="compositionally biased region" description="Basic residues" evidence="4">
    <location>
        <begin position="940"/>
        <end position="950"/>
    </location>
</feature>
<dbReference type="InterPro" id="IPR000608">
    <property type="entry name" value="UBC"/>
</dbReference>
<gene>
    <name evidence="6" type="ORF">LTR25_008221</name>
</gene>
<reference evidence="6 7" key="1">
    <citation type="submission" date="2023-06" db="EMBL/GenBank/DDBJ databases">
        <title>Black Yeasts Isolated from many extreme environments.</title>
        <authorList>
            <person name="Coleine C."/>
            <person name="Stajich J.E."/>
            <person name="Selbmann L."/>
        </authorList>
    </citation>
    <scope>NUCLEOTIDE SEQUENCE [LARGE SCALE GENOMIC DNA]</scope>
    <source>
        <strain evidence="6 7">CCFEE 5887</strain>
    </source>
</reference>
<dbReference type="Gene3D" id="3.40.50.720">
    <property type="entry name" value="NAD(P)-binding Rossmann-like Domain"/>
    <property type="match status" value="1"/>
</dbReference>
<feature type="domain" description="UBC core" evidence="5">
    <location>
        <begin position="1126"/>
        <end position="1290"/>
    </location>
</feature>
<comment type="caution">
    <text evidence="6">The sequence shown here is derived from an EMBL/GenBank/DDBJ whole genome shotgun (WGS) entry which is preliminary data.</text>
</comment>
<dbReference type="GO" id="GO:0061631">
    <property type="term" value="F:ubiquitin conjugating enzyme activity"/>
    <property type="evidence" value="ECO:0007669"/>
    <property type="project" value="TreeGrafter"/>
</dbReference>
<dbReference type="InterPro" id="IPR016135">
    <property type="entry name" value="UBQ-conjugating_enzyme/RWD"/>
</dbReference>
<protein>
    <recommendedName>
        <fullName evidence="5">UBC core domain-containing protein</fullName>
    </recommendedName>
</protein>
<keyword evidence="2" id="KW-0833">Ubl conjugation pathway</keyword>
<dbReference type="Proteomes" id="UP001345827">
    <property type="component" value="Unassembled WGS sequence"/>
</dbReference>
<dbReference type="InterPro" id="IPR036291">
    <property type="entry name" value="NAD(P)-bd_dom_sf"/>
</dbReference>
<dbReference type="Pfam" id="PF00179">
    <property type="entry name" value="UQ_con"/>
    <property type="match status" value="1"/>
</dbReference>
<dbReference type="PROSITE" id="PS50127">
    <property type="entry name" value="UBC_2"/>
    <property type="match status" value="1"/>
</dbReference>
<dbReference type="CDD" id="cd23837">
    <property type="entry name" value="UBCc_UBE2O"/>
    <property type="match status" value="1"/>
</dbReference>
<keyword evidence="1" id="KW-0808">Transferase</keyword>
<feature type="coiled-coil region" evidence="3">
    <location>
        <begin position="1369"/>
        <end position="1396"/>
    </location>
</feature>
<feature type="region of interest" description="Disordered" evidence="4">
    <location>
        <begin position="940"/>
        <end position="963"/>
    </location>
</feature>
<sequence length="1400" mass="155541">MKTFSRETTGVEVVNELADRVNGKTFVITGASEKGLGAETAVALAHANPARLILLARSQSRVESVMARIKELNPAIPVTFVPVSLDDFDSVRSAAATISDSINKLDYLINNAGIMALTKYETNKNGIELQFATNHLGHFLFTKLLMPKILAAAPGSRIVNLTSLGHKIGPVRFNDYNFSNGKEYDPWSAYGQAKTANILFSLGLTQRLRSRGIQSYGVHPGAIFNTNLASHIEDVQASLASIEPVAQKNTGRHFPLDEDPPKPIEQGITTTLVAALDPRIEGQSGMYMADAKCQPTYEYAEDVGNAERLWRLSEELMRALEVYDHVVYKPNRSLYGTVSRTSHDPGHDLEEELIIAHAEVPADALTEFVTTGVPPVGYVFVEFADEAAGSSLVREEDLDLLSRDFQLGDTVKRDGSNMIGTVTDVDEKYTLEPTASNGDIARRLRLLSIDFVHEYPACSPACASHPPLPFSHRNPHVLISNVPSRDIKKASDVVLGDYIVKSKWIGLVDDVEYDVVIGLENKSIVVVTNHHGLYIPVPDYGKPLVTLPEYEELKRPDFVVATQGWATTIPVQTPRPGVFVIIDRSRLRGGRWISGTYDPKCAAQGVVLDVRARDALVGWVSINFGRETLSSRSETSPRSEVPIYENINHFQHQMNLTPNKDVKIYDCGRMPCRNVNHGEASSPQGGDPSYAEAEDTHNVFPGQDLRIGDYVKFRDTTAAAVKYQGSEGSSHGAYLRAISENFPGWDFDEFKVVSVQQNATVLWQDGSTTTCDSATLNGYGLFEPELQPTDIVVKREGMRQRPVGSRGTGDSGVTDFDEMAFFERPHDLIPQMVGVVQTVDPNERVACVRWYEEPRIELRSSGQMLAHGSHYGPIGHVVEDVSLYEILSFPALARRRRDMCLLEDPEEFLRLRQLYDAGGDIAALGEPRLATIRAVTNTRPRRRSITRQRSRHEDHEDPDWTGQVVAHGLDGTLVVRLGAAKQCRDIRVERDAILAYINDSDDADSIDNNMMDVDWIMDNYDDDWSDEGSVEPISESVEYEGGERLDEDAGDENWVSEDDDEELQADGDIEMTDAEPASPETRPSTIQLKTNPVWVLATQAPPQFLVLEEEPPADQFGLHSAQTAGTSLKRIMKEHNILKSSLPEGEIYVRTYESRLDLMRCLIIGPRDTPYENAPFVVDLYLGEGFPDQPPTAHFHSWTSGLGRINPNLYEEGKICLSLLGTWSGKHDTEKWSDKATLLQLLVSLQGLVFVKKPFYNEAGFEGYENDSKYTLEAEQYGEKAFVMARGFIKHALLRPPKGLIDVLGWLYLPHDLTKLGDSLLGTIIDRGRMLIAKSEEARAVKDDSLLDSAGDKDDPTRVFLKPLSRGASVMLKRLLDNLQGQMEQLELRREGEGEDEGES</sequence>
<evidence type="ECO:0000313" key="7">
    <source>
        <dbReference type="Proteomes" id="UP001345827"/>
    </source>
</evidence>
<name>A0AAV9Q2V6_9PEZI</name>
<accession>A0AAV9Q2V6</accession>
<keyword evidence="7" id="KW-1185">Reference proteome</keyword>
<dbReference type="PANTHER" id="PTHR46116">
    <property type="entry name" value="(E3-INDEPENDENT) E2 UBIQUITIN-CONJUGATING ENZYME"/>
    <property type="match status" value="1"/>
</dbReference>
<evidence type="ECO:0000313" key="6">
    <source>
        <dbReference type="EMBL" id="KAK5531891.1"/>
    </source>
</evidence>
<keyword evidence="3" id="KW-0175">Coiled coil</keyword>
<dbReference type="SUPFAM" id="SSF54495">
    <property type="entry name" value="UBC-like"/>
    <property type="match status" value="1"/>
</dbReference>
<proteinExistence type="predicted"/>
<feature type="region of interest" description="Disordered" evidence="4">
    <location>
        <begin position="676"/>
        <end position="695"/>
    </location>
</feature>
<dbReference type="EMBL" id="JAXLQG010000016">
    <property type="protein sequence ID" value="KAK5531891.1"/>
    <property type="molecule type" value="Genomic_DNA"/>
</dbReference>